<evidence type="ECO:0000313" key="8">
    <source>
        <dbReference type="Proteomes" id="UP000048984"/>
    </source>
</evidence>
<evidence type="ECO:0000256" key="1">
    <source>
        <dbReference type="ARBA" id="ARBA00010688"/>
    </source>
</evidence>
<dbReference type="Proteomes" id="UP000048984">
    <property type="component" value="Unassembled WGS sequence"/>
</dbReference>
<dbReference type="InterPro" id="IPR011611">
    <property type="entry name" value="PfkB_dom"/>
</dbReference>
<dbReference type="STRING" id="665126.ABB55_07485"/>
<dbReference type="Gene3D" id="3.40.1190.20">
    <property type="match status" value="1"/>
</dbReference>
<evidence type="ECO:0000259" key="6">
    <source>
        <dbReference type="Pfam" id="PF00294"/>
    </source>
</evidence>
<protein>
    <recommendedName>
        <fullName evidence="6">Carbohydrate kinase PfkB domain-containing protein</fullName>
    </recommendedName>
</protein>
<reference evidence="7 8" key="2">
    <citation type="submission" date="2015-10" db="EMBL/GenBank/DDBJ databases">
        <title>Draft Genome Sequence of Prosthecomicrobium hirschii ATCC 27832.</title>
        <authorList>
            <person name="Daniel J."/>
            <person name="Givan S.A."/>
            <person name="Brun Y.V."/>
            <person name="Brown P.J."/>
        </authorList>
    </citation>
    <scope>NUCLEOTIDE SEQUENCE [LARGE SCALE GENOMIC DNA]</scope>
    <source>
        <strain evidence="7 8">16</strain>
    </source>
</reference>
<keyword evidence="2" id="KW-0808">Transferase</keyword>
<gene>
    <name evidence="7" type="ORF">ABB55_07485</name>
</gene>
<dbReference type="GO" id="GO:0005524">
    <property type="term" value="F:ATP binding"/>
    <property type="evidence" value="ECO:0007669"/>
    <property type="project" value="UniProtKB-KW"/>
</dbReference>
<keyword evidence="8" id="KW-1185">Reference proteome</keyword>
<proteinExistence type="inferred from homology"/>
<accession>A0A0P6VZC7</accession>
<evidence type="ECO:0000256" key="4">
    <source>
        <dbReference type="ARBA" id="ARBA00022777"/>
    </source>
</evidence>
<dbReference type="SUPFAM" id="SSF53613">
    <property type="entry name" value="Ribokinase-like"/>
    <property type="match status" value="1"/>
</dbReference>
<dbReference type="InterPro" id="IPR002173">
    <property type="entry name" value="Carboh/pur_kinase_PfkB_CS"/>
</dbReference>
<evidence type="ECO:0000256" key="3">
    <source>
        <dbReference type="ARBA" id="ARBA00022741"/>
    </source>
</evidence>
<evidence type="ECO:0000256" key="2">
    <source>
        <dbReference type="ARBA" id="ARBA00022679"/>
    </source>
</evidence>
<dbReference type="InterPro" id="IPR050306">
    <property type="entry name" value="PfkB_Carbo_kinase"/>
</dbReference>
<dbReference type="CDD" id="cd01167">
    <property type="entry name" value="bac_FRK"/>
    <property type="match status" value="1"/>
</dbReference>
<dbReference type="EMBL" id="LJYW01000001">
    <property type="protein sequence ID" value="KPL52087.1"/>
    <property type="molecule type" value="Genomic_DNA"/>
</dbReference>
<feature type="domain" description="Carbohydrate kinase PfkB" evidence="6">
    <location>
        <begin position="20"/>
        <end position="304"/>
    </location>
</feature>
<comment type="similarity">
    <text evidence="1">Belongs to the carbohydrate kinase PfkB family.</text>
</comment>
<dbReference type="PANTHER" id="PTHR43085">
    <property type="entry name" value="HEXOKINASE FAMILY MEMBER"/>
    <property type="match status" value="1"/>
</dbReference>
<keyword evidence="4" id="KW-0418">Kinase</keyword>
<dbReference type="PANTHER" id="PTHR43085:SF1">
    <property type="entry name" value="PSEUDOURIDINE KINASE-RELATED"/>
    <property type="match status" value="1"/>
</dbReference>
<evidence type="ECO:0000256" key="5">
    <source>
        <dbReference type="ARBA" id="ARBA00022840"/>
    </source>
</evidence>
<dbReference type="InterPro" id="IPR029056">
    <property type="entry name" value="Ribokinase-like"/>
</dbReference>
<dbReference type="Pfam" id="PF00294">
    <property type="entry name" value="PfkB"/>
    <property type="match status" value="1"/>
</dbReference>
<comment type="caution">
    <text evidence="7">The sequence shown here is derived from an EMBL/GenBank/DDBJ whole genome shotgun (WGS) entry which is preliminary data.</text>
</comment>
<dbReference type="PROSITE" id="PS00584">
    <property type="entry name" value="PFKB_KINASES_2"/>
    <property type="match status" value="1"/>
</dbReference>
<organism evidence="7 8">
    <name type="scientific">Prosthecodimorpha hirschii</name>
    <dbReference type="NCBI Taxonomy" id="665126"/>
    <lineage>
        <taxon>Bacteria</taxon>
        <taxon>Pseudomonadati</taxon>
        <taxon>Pseudomonadota</taxon>
        <taxon>Alphaproteobacteria</taxon>
        <taxon>Hyphomicrobiales</taxon>
        <taxon>Ancalomicrobiaceae</taxon>
        <taxon>Prosthecodimorpha</taxon>
    </lineage>
</organism>
<dbReference type="GO" id="GO:0016301">
    <property type="term" value="F:kinase activity"/>
    <property type="evidence" value="ECO:0007669"/>
    <property type="project" value="UniProtKB-KW"/>
</dbReference>
<sequence>MLLVAGEALFDMMGHRTEAGEAFLPVVGGSPLNVAMGLARLGRRTAFLTKLSTDFFGDRLDAFMAAEGIDRRHVVRAPGLQTTLAFVALGADGQPVYSFYGTGAADRSMTEADLPARLDPDVSAIHFGSIALAQEPTAGTLDRFMARMADDKVISLDPNIRPSIIPDRRRWLDRFAGQLVRADIVKASAEDVAWIEGEGADLETVARRWSRAGPAFALITDGGHGVHVARGGQHVFMPALRVAVSDTIGAGDTFQAAILARLDEQGLLAKPTLRMLSDDRLADAIRFAIAAAAITCTRRGADLPRRDEVDAMLLAA</sequence>
<reference evidence="7 8" key="1">
    <citation type="submission" date="2015-09" db="EMBL/GenBank/DDBJ databases">
        <authorList>
            <person name="Jackson K.R."/>
            <person name="Lunt B.L."/>
            <person name="Fisher J.N.B."/>
            <person name="Gardner A.V."/>
            <person name="Bailey M.E."/>
            <person name="Deus L.M."/>
            <person name="Earl A.S."/>
            <person name="Gibby P.D."/>
            <person name="Hartmann K.A."/>
            <person name="Liu J.E."/>
            <person name="Manci A.M."/>
            <person name="Nielsen D.A."/>
            <person name="Solomon M.B."/>
            <person name="Breakwell D.P."/>
            <person name="Burnett S.H."/>
            <person name="Grose J.H."/>
        </authorList>
    </citation>
    <scope>NUCLEOTIDE SEQUENCE [LARGE SCALE GENOMIC DNA]</scope>
    <source>
        <strain evidence="7 8">16</strain>
    </source>
</reference>
<evidence type="ECO:0000313" key="7">
    <source>
        <dbReference type="EMBL" id="KPL52087.1"/>
    </source>
</evidence>
<keyword evidence="5" id="KW-0067">ATP-binding</keyword>
<dbReference type="AlphaFoldDB" id="A0A0P6VZC7"/>
<name>A0A0P6VZC7_9HYPH</name>
<dbReference type="RefSeq" id="WP_054358250.1">
    <property type="nucleotide sequence ID" value="NZ_LJYW01000001.1"/>
</dbReference>
<keyword evidence="3" id="KW-0547">Nucleotide-binding</keyword>